<dbReference type="Pfam" id="PF00578">
    <property type="entry name" value="AhpC-TSA"/>
    <property type="match status" value="1"/>
</dbReference>
<dbReference type="PROSITE" id="PS51257">
    <property type="entry name" value="PROKAR_LIPOPROTEIN"/>
    <property type="match status" value="1"/>
</dbReference>
<dbReference type="EMBL" id="JABMOJ010000283">
    <property type="protein sequence ID" value="NQV65210.1"/>
    <property type="molecule type" value="Genomic_DNA"/>
</dbReference>
<dbReference type="CDD" id="cd02966">
    <property type="entry name" value="TlpA_like_family"/>
    <property type="match status" value="1"/>
</dbReference>
<dbReference type="GO" id="GO:0016209">
    <property type="term" value="F:antioxidant activity"/>
    <property type="evidence" value="ECO:0007669"/>
    <property type="project" value="InterPro"/>
</dbReference>
<dbReference type="InterPro" id="IPR013766">
    <property type="entry name" value="Thioredoxin_domain"/>
</dbReference>
<gene>
    <name evidence="2" type="ORF">HQ497_07585</name>
</gene>
<dbReference type="SUPFAM" id="SSF52833">
    <property type="entry name" value="Thioredoxin-like"/>
    <property type="match status" value="1"/>
</dbReference>
<dbReference type="InterPro" id="IPR036249">
    <property type="entry name" value="Thioredoxin-like_sf"/>
</dbReference>
<dbReference type="PANTHER" id="PTHR42852">
    <property type="entry name" value="THIOL:DISULFIDE INTERCHANGE PROTEIN DSBE"/>
    <property type="match status" value="1"/>
</dbReference>
<accession>A0A972VVV0</accession>
<reference evidence="2" key="1">
    <citation type="submission" date="2020-05" db="EMBL/GenBank/DDBJ databases">
        <title>Sulfur intermediates as new biogeochemical hubs in an aquatic model microbial ecosystem.</title>
        <authorList>
            <person name="Vigneron A."/>
        </authorList>
    </citation>
    <scope>NUCLEOTIDE SEQUENCE</scope>
    <source>
        <strain evidence="2">Bin.250</strain>
    </source>
</reference>
<dbReference type="Proteomes" id="UP000754644">
    <property type="component" value="Unassembled WGS sequence"/>
</dbReference>
<evidence type="ECO:0000313" key="3">
    <source>
        <dbReference type="Proteomes" id="UP000754644"/>
    </source>
</evidence>
<feature type="domain" description="Thioredoxin" evidence="1">
    <location>
        <begin position="12"/>
        <end position="146"/>
    </location>
</feature>
<dbReference type="InterPro" id="IPR000866">
    <property type="entry name" value="AhpC/TSA"/>
</dbReference>
<evidence type="ECO:0000313" key="2">
    <source>
        <dbReference type="EMBL" id="NQV65210.1"/>
    </source>
</evidence>
<name>A0A972VVV0_9GAMM</name>
<dbReference type="InterPro" id="IPR050553">
    <property type="entry name" value="Thioredoxin_ResA/DsbE_sf"/>
</dbReference>
<evidence type="ECO:0000259" key="1">
    <source>
        <dbReference type="PROSITE" id="PS51352"/>
    </source>
</evidence>
<sequence>MKNISIIIFLLGLTGCQQPEFYDVQGAGHQFDDFTGRYLIVNYWATWCAPCIREIPELNEFADEFHGRVAVWGVNYDAPQGAEQLRQVQKMQITFPVFAANPSERLGVAMPEVLPTTLVFDPQGTLLATLVGPQTRASLLAALALE</sequence>
<protein>
    <submittedName>
        <fullName evidence="2">TlpA family protein disulfide reductase</fullName>
    </submittedName>
</protein>
<dbReference type="AlphaFoldDB" id="A0A972VVV0"/>
<dbReference type="PANTHER" id="PTHR42852:SF18">
    <property type="entry name" value="CHROMOSOME UNDETERMINED SCAFFOLD_47, WHOLE GENOME SHOTGUN SEQUENCE"/>
    <property type="match status" value="1"/>
</dbReference>
<proteinExistence type="predicted"/>
<dbReference type="Gene3D" id="3.40.30.10">
    <property type="entry name" value="Glutaredoxin"/>
    <property type="match status" value="1"/>
</dbReference>
<dbReference type="GO" id="GO:0016491">
    <property type="term" value="F:oxidoreductase activity"/>
    <property type="evidence" value="ECO:0007669"/>
    <property type="project" value="InterPro"/>
</dbReference>
<dbReference type="PROSITE" id="PS51352">
    <property type="entry name" value="THIOREDOXIN_2"/>
    <property type="match status" value="1"/>
</dbReference>
<comment type="caution">
    <text evidence="2">The sequence shown here is derived from an EMBL/GenBank/DDBJ whole genome shotgun (WGS) entry which is preliminary data.</text>
</comment>
<organism evidence="2 3">
    <name type="scientific">SAR86 cluster bacterium</name>
    <dbReference type="NCBI Taxonomy" id="2030880"/>
    <lineage>
        <taxon>Bacteria</taxon>
        <taxon>Pseudomonadati</taxon>
        <taxon>Pseudomonadota</taxon>
        <taxon>Gammaproteobacteria</taxon>
        <taxon>SAR86 cluster</taxon>
    </lineage>
</organism>